<dbReference type="InterPro" id="IPR044662">
    <property type="entry name" value="HS1/DABB1-like"/>
</dbReference>
<gene>
    <name evidence="3" type="ORF">A0O28_0092560</name>
</gene>
<accession>A0A1T3CX57</accession>
<keyword evidence="4" id="KW-1185">Reference proteome</keyword>
<evidence type="ECO:0000313" key="3">
    <source>
        <dbReference type="EMBL" id="OPB45690.1"/>
    </source>
</evidence>
<dbReference type="OrthoDB" id="1601230at2759"/>
<dbReference type="Proteomes" id="UP000191004">
    <property type="component" value="Unassembled WGS sequence"/>
</dbReference>
<evidence type="ECO:0000313" key="4">
    <source>
        <dbReference type="Proteomes" id="UP000191004"/>
    </source>
</evidence>
<sequence>MGVTHTVLFQFKAELSADDVKAAFARFLALKDTCVHATTGERYIISLKGGKDNSPENMQGGLTHGVVAEFASAEDRDYYITSDPVHQEFMKFIGGLLEKAVVVDFADGVY</sequence>
<dbReference type="PANTHER" id="PTHR33178">
    <property type="match status" value="1"/>
</dbReference>
<name>A0A1T3CX57_9HYPO</name>
<dbReference type="Pfam" id="PF07876">
    <property type="entry name" value="Dabb"/>
    <property type="match status" value="1"/>
</dbReference>
<feature type="domain" description="Stress-response A/B barrel" evidence="2">
    <location>
        <begin position="3"/>
        <end position="105"/>
    </location>
</feature>
<dbReference type="AlphaFoldDB" id="A0A1T3CX57"/>
<reference evidence="3 4" key="1">
    <citation type="submission" date="2016-04" db="EMBL/GenBank/DDBJ databases">
        <title>Multiple horizontal gene transfer events from other fungi enriched the ability of the initially mycotrophic fungus Trichoderma (Ascomycota) to feed on dead plant biomass.</title>
        <authorList>
            <person name="Atanasova L."/>
            <person name="Chenthamara K."/>
            <person name="Zhang J."/>
            <person name="Grujic M."/>
            <person name="Henrissat B."/>
            <person name="Kuo A."/>
            <person name="Aertz A."/>
            <person name="Salamov A."/>
            <person name="Lipzen A."/>
            <person name="Labutti K."/>
            <person name="Barry K."/>
            <person name="Miao Y."/>
            <person name="Rahimi M.J."/>
            <person name="Shen Q."/>
            <person name="Grigoriev I.V."/>
            <person name="Kubicek C.P."/>
            <person name="Druzhinina I.S."/>
        </authorList>
    </citation>
    <scope>NUCLEOTIDE SEQUENCE [LARGE SCALE GENOMIC DNA]</scope>
    <source>
        <strain evidence="3 4">NJAU 4742</strain>
    </source>
</reference>
<evidence type="ECO:0000256" key="1">
    <source>
        <dbReference type="ARBA" id="ARBA00011738"/>
    </source>
</evidence>
<evidence type="ECO:0000259" key="2">
    <source>
        <dbReference type="PROSITE" id="PS51502"/>
    </source>
</evidence>
<protein>
    <recommendedName>
        <fullName evidence="2">Stress-response A/B barrel domain-containing protein</fullName>
    </recommendedName>
</protein>
<dbReference type="InterPro" id="IPR013097">
    <property type="entry name" value="Dabb"/>
</dbReference>
<dbReference type="InterPro" id="IPR011008">
    <property type="entry name" value="Dimeric_a/b-barrel"/>
</dbReference>
<organism evidence="3 4">
    <name type="scientific">Trichoderma guizhouense</name>
    <dbReference type="NCBI Taxonomy" id="1491466"/>
    <lineage>
        <taxon>Eukaryota</taxon>
        <taxon>Fungi</taxon>
        <taxon>Dikarya</taxon>
        <taxon>Ascomycota</taxon>
        <taxon>Pezizomycotina</taxon>
        <taxon>Sordariomycetes</taxon>
        <taxon>Hypocreomycetidae</taxon>
        <taxon>Hypocreales</taxon>
        <taxon>Hypocreaceae</taxon>
        <taxon>Trichoderma</taxon>
    </lineage>
</organism>
<dbReference type="SUPFAM" id="SSF54909">
    <property type="entry name" value="Dimeric alpha+beta barrel"/>
    <property type="match status" value="1"/>
</dbReference>
<dbReference type="Gene3D" id="3.30.70.100">
    <property type="match status" value="1"/>
</dbReference>
<proteinExistence type="predicted"/>
<dbReference type="PROSITE" id="PS51502">
    <property type="entry name" value="S_R_A_B_BARREL"/>
    <property type="match status" value="1"/>
</dbReference>
<comment type="subunit">
    <text evidence="1">Homodimer.</text>
</comment>
<dbReference type="PANTHER" id="PTHR33178:SF10">
    <property type="entry name" value="STRESS-RESPONSE A_B BARREL DOMAIN-CONTAINING PROTEIN"/>
    <property type="match status" value="1"/>
</dbReference>
<dbReference type="EMBL" id="LVVK01000004">
    <property type="protein sequence ID" value="OPB45690.1"/>
    <property type="molecule type" value="Genomic_DNA"/>
</dbReference>
<comment type="caution">
    <text evidence="3">The sequence shown here is derived from an EMBL/GenBank/DDBJ whole genome shotgun (WGS) entry which is preliminary data.</text>
</comment>
<dbReference type="SMART" id="SM00886">
    <property type="entry name" value="Dabb"/>
    <property type="match status" value="1"/>
</dbReference>